<feature type="region of interest" description="Disordered" evidence="1">
    <location>
        <begin position="174"/>
        <end position="229"/>
    </location>
</feature>
<evidence type="ECO:0000259" key="3">
    <source>
        <dbReference type="Pfam" id="PF01471"/>
    </source>
</evidence>
<dbReference type="InterPro" id="IPR036366">
    <property type="entry name" value="PGBDSf"/>
</dbReference>
<reference evidence="4" key="1">
    <citation type="journal article" date="2014" name="Int. J. Syst. Evol. Microbiol.">
        <title>Complete genome sequence of Corynebacterium casei LMG S-19264T (=DSM 44701T), isolated from a smear-ripened cheese.</title>
        <authorList>
            <consortium name="US DOE Joint Genome Institute (JGI-PGF)"/>
            <person name="Walter F."/>
            <person name="Albersmeier A."/>
            <person name="Kalinowski J."/>
            <person name="Ruckert C."/>
        </authorList>
    </citation>
    <scope>NUCLEOTIDE SEQUENCE</scope>
    <source>
        <strain evidence="4">JCM 18487</strain>
    </source>
</reference>
<dbReference type="AlphaFoldDB" id="A0A917KEH8"/>
<dbReference type="Gene3D" id="1.10.101.10">
    <property type="entry name" value="PGBD-like superfamily/PGBD"/>
    <property type="match status" value="1"/>
</dbReference>
<protein>
    <recommendedName>
        <fullName evidence="3">Peptidoglycan binding-like domain-containing protein</fullName>
    </recommendedName>
</protein>
<dbReference type="InterPro" id="IPR002477">
    <property type="entry name" value="Peptidoglycan-bd-like"/>
</dbReference>
<sequence>MAEKAETQRAEHKLRREQRRRRALSLISWSLTLSSVGGLFGIYHMLSLATAAKADGLLRPAADRQGETRITHPAVMRTTEPSAEANQRAKPQTPDTNPALLQPGSYGPAVLQLQEELAALGLFRYGSFTAFYGPVTERAVRRFQALTGLPVTGIADSVTRKLIAEAVHMSGTQVPPAAPPAVGNEATPASGAAPANKDNNTTPSPGTSSASAPSWGPPAGAPDIITRGS</sequence>
<accession>A0A917KEH8</accession>
<feature type="compositionally biased region" description="Low complexity" evidence="1">
    <location>
        <begin position="201"/>
        <end position="214"/>
    </location>
</feature>
<keyword evidence="5" id="KW-1185">Reference proteome</keyword>
<evidence type="ECO:0000313" key="5">
    <source>
        <dbReference type="Proteomes" id="UP000637695"/>
    </source>
</evidence>
<comment type="caution">
    <text evidence="4">The sequence shown here is derived from an EMBL/GenBank/DDBJ whole genome shotgun (WGS) entry which is preliminary data.</text>
</comment>
<keyword evidence="2" id="KW-1133">Transmembrane helix</keyword>
<dbReference type="Proteomes" id="UP000637695">
    <property type="component" value="Unassembled WGS sequence"/>
</dbReference>
<feature type="compositionally biased region" description="Polar residues" evidence="1">
    <location>
        <begin position="79"/>
        <end position="96"/>
    </location>
</feature>
<evidence type="ECO:0000256" key="1">
    <source>
        <dbReference type="SAM" id="MobiDB-lite"/>
    </source>
</evidence>
<feature type="region of interest" description="Disordered" evidence="1">
    <location>
        <begin position="63"/>
        <end position="103"/>
    </location>
</feature>
<dbReference type="RefSeq" id="WP_188882919.1">
    <property type="nucleotide sequence ID" value="NZ_BMOY01000036.1"/>
</dbReference>
<gene>
    <name evidence="4" type="ORF">GCM10010885_20650</name>
</gene>
<keyword evidence="2" id="KW-0472">Membrane</keyword>
<proteinExistence type="predicted"/>
<organism evidence="4 5">
    <name type="scientific">Alicyclobacillus cellulosilyticus</name>
    <dbReference type="NCBI Taxonomy" id="1003997"/>
    <lineage>
        <taxon>Bacteria</taxon>
        <taxon>Bacillati</taxon>
        <taxon>Bacillota</taxon>
        <taxon>Bacilli</taxon>
        <taxon>Bacillales</taxon>
        <taxon>Alicyclobacillaceae</taxon>
        <taxon>Alicyclobacillus</taxon>
    </lineage>
</organism>
<dbReference type="SUPFAM" id="SSF47090">
    <property type="entry name" value="PGBD-like"/>
    <property type="match status" value="1"/>
</dbReference>
<reference evidence="4" key="2">
    <citation type="submission" date="2020-09" db="EMBL/GenBank/DDBJ databases">
        <authorList>
            <person name="Sun Q."/>
            <person name="Ohkuma M."/>
        </authorList>
    </citation>
    <scope>NUCLEOTIDE SEQUENCE</scope>
    <source>
        <strain evidence="4">JCM 18487</strain>
    </source>
</reference>
<dbReference type="EMBL" id="BMOY01000036">
    <property type="protein sequence ID" value="GGJ11214.1"/>
    <property type="molecule type" value="Genomic_DNA"/>
</dbReference>
<evidence type="ECO:0000313" key="4">
    <source>
        <dbReference type="EMBL" id="GGJ11214.1"/>
    </source>
</evidence>
<keyword evidence="2" id="KW-0812">Transmembrane</keyword>
<evidence type="ECO:0000256" key="2">
    <source>
        <dbReference type="SAM" id="Phobius"/>
    </source>
</evidence>
<feature type="domain" description="Peptidoglycan binding-like" evidence="3">
    <location>
        <begin position="107"/>
        <end position="162"/>
    </location>
</feature>
<feature type="transmembrane region" description="Helical" evidence="2">
    <location>
        <begin position="23"/>
        <end position="46"/>
    </location>
</feature>
<name>A0A917KEH8_9BACL</name>
<dbReference type="InterPro" id="IPR036365">
    <property type="entry name" value="PGBD-like_sf"/>
</dbReference>
<dbReference type="Pfam" id="PF01471">
    <property type="entry name" value="PG_binding_1"/>
    <property type="match status" value="1"/>
</dbReference>